<organism evidence="2 3">
    <name type="scientific">Muntiacus reevesi</name>
    <name type="common">Reeves' muntjac</name>
    <name type="synonym">Cervus reevesi</name>
    <dbReference type="NCBI Taxonomy" id="9886"/>
    <lineage>
        <taxon>Eukaryota</taxon>
        <taxon>Metazoa</taxon>
        <taxon>Chordata</taxon>
        <taxon>Craniata</taxon>
        <taxon>Vertebrata</taxon>
        <taxon>Euteleostomi</taxon>
        <taxon>Mammalia</taxon>
        <taxon>Eutheria</taxon>
        <taxon>Laurasiatheria</taxon>
        <taxon>Artiodactyla</taxon>
        <taxon>Ruminantia</taxon>
        <taxon>Pecora</taxon>
        <taxon>Cervidae</taxon>
        <taxon>Muntiacinae</taxon>
        <taxon>Muntiacus</taxon>
    </lineage>
</organism>
<comment type="caution">
    <text evidence="2">The sequence shown here is derived from an EMBL/GenBank/DDBJ whole genome shotgun (WGS) entry which is preliminary data.</text>
</comment>
<feature type="region of interest" description="Disordered" evidence="1">
    <location>
        <begin position="1"/>
        <end position="22"/>
    </location>
</feature>
<dbReference type="Proteomes" id="UP000326062">
    <property type="component" value="Unassembled WGS sequence"/>
</dbReference>
<feature type="compositionally biased region" description="Polar residues" evidence="1">
    <location>
        <begin position="75"/>
        <end position="86"/>
    </location>
</feature>
<proteinExistence type="predicted"/>
<sequence>TRSRTWWPSSITGRSSTEPARWSGRAVSCWSGTGTSIVRTLASSGTAVGRVSLRPGENRSPRSTHVPPALWPSPARNSSANTSNAVTPLRPS</sequence>
<protein>
    <submittedName>
        <fullName evidence="2">Uncharacterized protein</fullName>
    </submittedName>
</protein>
<evidence type="ECO:0000313" key="2">
    <source>
        <dbReference type="EMBL" id="KAB0337932.1"/>
    </source>
</evidence>
<dbReference type="AlphaFoldDB" id="A0A5N3UMM1"/>
<reference evidence="2 3" key="1">
    <citation type="submission" date="2019-06" db="EMBL/GenBank/DDBJ databases">
        <title>Discovery of a novel chromosome fission-fusion reversal in muntjac.</title>
        <authorList>
            <person name="Mudd A.B."/>
            <person name="Bredeson J.V."/>
            <person name="Baum R."/>
            <person name="Hockemeyer D."/>
            <person name="Rokhsar D.S."/>
        </authorList>
    </citation>
    <scope>NUCLEOTIDE SEQUENCE [LARGE SCALE GENOMIC DNA]</scope>
    <source>
        <strain evidence="2">UCam_UCB_Mr</strain>
        <tissue evidence="2">Fibroblast cell line</tissue>
    </source>
</reference>
<name>A0A5N3UMM1_MUNRE</name>
<feature type="region of interest" description="Disordered" evidence="1">
    <location>
        <begin position="49"/>
        <end position="92"/>
    </location>
</feature>
<feature type="non-terminal residue" evidence="2">
    <location>
        <position position="1"/>
    </location>
</feature>
<gene>
    <name evidence="2" type="ORF">FD755_025410</name>
</gene>
<keyword evidence="3" id="KW-1185">Reference proteome</keyword>
<feature type="compositionally biased region" description="Polar residues" evidence="1">
    <location>
        <begin position="1"/>
        <end position="18"/>
    </location>
</feature>
<dbReference type="EMBL" id="VCEB01010589">
    <property type="protein sequence ID" value="KAB0337932.1"/>
    <property type="molecule type" value="Genomic_DNA"/>
</dbReference>
<accession>A0A5N3UMM1</accession>
<evidence type="ECO:0000313" key="3">
    <source>
        <dbReference type="Proteomes" id="UP000326062"/>
    </source>
</evidence>
<evidence type="ECO:0000256" key="1">
    <source>
        <dbReference type="SAM" id="MobiDB-lite"/>
    </source>
</evidence>